<gene>
    <name evidence="4" type="ORF">EZJ19_02335</name>
</gene>
<dbReference type="Pfam" id="PF02308">
    <property type="entry name" value="MgtC"/>
    <property type="match status" value="1"/>
</dbReference>
<evidence type="ECO:0000256" key="1">
    <source>
        <dbReference type="SAM" id="Phobius"/>
    </source>
</evidence>
<dbReference type="InterPro" id="IPR049177">
    <property type="entry name" value="MgtC_SapB_SrpB_YhiD_N"/>
</dbReference>
<reference evidence="4 5" key="1">
    <citation type="submission" date="2019-03" db="EMBL/GenBank/DDBJ databases">
        <title>Genome sequence of Thiobacillaceae bacterium LSR1, a sulfur-oxidizing bacterium isolated from freshwater sediment.</title>
        <authorList>
            <person name="Li S."/>
        </authorList>
    </citation>
    <scope>NUCLEOTIDE SEQUENCE [LARGE SCALE GENOMIC DNA]</scope>
    <source>
        <strain evidence="4 5">LSR1</strain>
    </source>
</reference>
<organism evidence="4 5">
    <name type="scientific">Parasulfuritortus cantonensis</name>
    <dbReference type="NCBI Taxonomy" id="2528202"/>
    <lineage>
        <taxon>Bacteria</taxon>
        <taxon>Pseudomonadati</taxon>
        <taxon>Pseudomonadota</taxon>
        <taxon>Betaproteobacteria</taxon>
        <taxon>Nitrosomonadales</taxon>
        <taxon>Thiobacillaceae</taxon>
        <taxon>Parasulfuritortus</taxon>
    </lineage>
</organism>
<dbReference type="OrthoDB" id="9813718at2"/>
<proteinExistence type="predicted"/>
<feature type="transmembrane region" description="Helical" evidence="1">
    <location>
        <begin position="372"/>
        <end position="394"/>
    </location>
</feature>
<sequence length="418" mass="43690">MPLFDSPELAPLAHFLTSLAIGLLIGLERERNPSAKAGLRTFTLVAMAGTLTALLSEKTGAPWLLAAGLLVMGGMMVAAYTKDEDEEDPGTTTVAAVVLCYGLGALVWYGYSQLAVTLAILTTILLYFKAEMRGISQQISRLDLVSILQFAVLSFVILPVVPNRGFGPYQVLNPYQIWWMVVLISGLSLAGYAALRIVGQRHGALLTGLFGGIASSTATTLAFSRHGRADPGLLGIAALVILLANWMVMIRLAIEVAVVAPSLLARMLVIFGCGAAAGLVALYLTVWRRMDNRPDAPRLEVKNPTEIRAALTFGMLYAGVLVASAWLSDLAGSSGVYAVALVSGLTDVDAITLSSLRLYGLGTLAGEQAATAILLALLANIAFKAGLTLAIGGAGLARHTLPGFLSAAAGAVAGWLLV</sequence>
<dbReference type="Pfam" id="PF13194">
    <property type="entry name" value="DUF4010"/>
    <property type="match status" value="1"/>
</dbReference>
<evidence type="ECO:0000259" key="2">
    <source>
        <dbReference type="Pfam" id="PF02308"/>
    </source>
</evidence>
<feature type="transmembrane region" description="Helical" evidence="1">
    <location>
        <begin position="114"/>
        <end position="130"/>
    </location>
</feature>
<dbReference type="AlphaFoldDB" id="A0A4R1BML2"/>
<dbReference type="PANTHER" id="PTHR39084:SF1">
    <property type="entry name" value="DUF4010 DOMAIN-CONTAINING PROTEIN"/>
    <property type="match status" value="1"/>
</dbReference>
<comment type="caution">
    <text evidence="4">The sequence shown here is derived from an EMBL/GenBank/DDBJ whole genome shotgun (WGS) entry which is preliminary data.</text>
</comment>
<accession>A0A4R1BML2</accession>
<dbReference type="EMBL" id="SJZB01000010">
    <property type="protein sequence ID" value="TCJ18586.1"/>
    <property type="molecule type" value="Genomic_DNA"/>
</dbReference>
<feature type="domain" description="MgtC/SapB/SrpB/YhiD N-terminal" evidence="2">
    <location>
        <begin position="16"/>
        <end position="132"/>
    </location>
</feature>
<feature type="domain" description="DUF4010" evidence="3">
    <location>
        <begin position="182"/>
        <end position="392"/>
    </location>
</feature>
<feature type="transmembrane region" description="Helical" evidence="1">
    <location>
        <begin position="334"/>
        <end position="360"/>
    </location>
</feature>
<evidence type="ECO:0000259" key="3">
    <source>
        <dbReference type="Pfam" id="PF13194"/>
    </source>
</evidence>
<keyword evidence="1" id="KW-0812">Transmembrane</keyword>
<feature type="transmembrane region" description="Helical" evidence="1">
    <location>
        <begin position="307"/>
        <end position="328"/>
    </location>
</feature>
<dbReference type="PANTHER" id="PTHR39084">
    <property type="entry name" value="MEMBRANE PROTEIN-RELATED"/>
    <property type="match status" value="1"/>
</dbReference>
<feature type="transmembrane region" description="Helical" evidence="1">
    <location>
        <begin position="61"/>
        <end position="80"/>
    </location>
</feature>
<feature type="transmembrane region" description="Helical" evidence="1">
    <location>
        <begin position="233"/>
        <end position="254"/>
    </location>
</feature>
<keyword evidence="1" id="KW-0472">Membrane</keyword>
<keyword evidence="1" id="KW-1133">Transmembrane helix</keyword>
<feature type="transmembrane region" description="Helical" evidence="1">
    <location>
        <begin position="12"/>
        <end position="27"/>
    </location>
</feature>
<feature type="transmembrane region" description="Helical" evidence="1">
    <location>
        <begin position="266"/>
        <end position="286"/>
    </location>
</feature>
<protein>
    <submittedName>
        <fullName evidence="4">MgtC/SapB family protein</fullName>
    </submittedName>
</protein>
<name>A0A4R1BML2_9PROT</name>
<feature type="transmembrane region" description="Helical" evidence="1">
    <location>
        <begin position="177"/>
        <end position="195"/>
    </location>
</feature>
<dbReference type="Proteomes" id="UP000295443">
    <property type="component" value="Unassembled WGS sequence"/>
</dbReference>
<evidence type="ECO:0000313" key="4">
    <source>
        <dbReference type="EMBL" id="TCJ18586.1"/>
    </source>
</evidence>
<feature type="transmembrane region" description="Helical" evidence="1">
    <location>
        <begin position="142"/>
        <end position="161"/>
    </location>
</feature>
<dbReference type="InterPro" id="IPR025105">
    <property type="entry name" value="DUF4010"/>
</dbReference>
<keyword evidence="5" id="KW-1185">Reference proteome</keyword>
<evidence type="ECO:0000313" key="5">
    <source>
        <dbReference type="Proteomes" id="UP000295443"/>
    </source>
</evidence>